<dbReference type="EMBL" id="JACXVP010000012">
    <property type="protein sequence ID" value="KAG5572756.1"/>
    <property type="molecule type" value="Genomic_DNA"/>
</dbReference>
<sequence length="61" mass="7195">MKVIYHDHSWVLMTKGRSKSKVIKDKILDIELHKLVAIEETWKLACKMLDHKHDLPQGEET</sequence>
<evidence type="ECO:0000313" key="1">
    <source>
        <dbReference type="EMBL" id="KAG5572756.1"/>
    </source>
</evidence>
<dbReference type="AlphaFoldDB" id="A0A9J5WBS9"/>
<evidence type="ECO:0000313" key="2">
    <source>
        <dbReference type="Proteomes" id="UP000824120"/>
    </source>
</evidence>
<name>A0A9J5WBS9_SOLCO</name>
<keyword evidence="2" id="KW-1185">Reference proteome</keyword>
<comment type="caution">
    <text evidence="1">The sequence shown here is derived from an EMBL/GenBank/DDBJ whole genome shotgun (WGS) entry which is preliminary data.</text>
</comment>
<reference evidence="1 2" key="1">
    <citation type="submission" date="2020-09" db="EMBL/GenBank/DDBJ databases">
        <title>De no assembly of potato wild relative species, Solanum commersonii.</title>
        <authorList>
            <person name="Cho K."/>
        </authorList>
    </citation>
    <scope>NUCLEOTIDE SEQUENCE [LARGE SCALE GENOMIC DNA]</scope>
    <source>
        <strain evidence="1">LZ3.2</strain>
        <tissue evidence="1">Leaf</tissue>
    </source>
</reference>
<accession>A0A9J5WBS9</accession>
<organism evidence="1 2">
    <name type="scientific">Solanum commersonii</name>
    <name type="common">Commerson's wild potato</name>
    <name type="synonym">Commerson's nightshade</name>
    <dbReference type="NCBI Taxonomy" id="4109"/>
    <lineage>
        <taxon>Eukaryota</taxon>
        <taxon>Viridiplantae</taxon>
        <taxon>Streptophyta</taxon>
        <taxon>Embryophyta</taxon>
        <taxon>Tracheophyta</taxon>
        <taxon>Spermatophyta</taxon>
        <taxon>Magnoliopsida</taxon>
        <taxon>eudicotyledons</taxon>
        <taxon>Gunneridae</taxon>
        <taxon>Pentapetalae</taxon>
        <taxon>asterids</taxon>
        <taxon>lamiids</taxon>
        <taxon>Solanales</taxon>
        <taxon>Solanaceae</taxon>
        <taxon>Solanoideae</taxon>
        <taxon>Solaneae</taxon>
        <taxon>Solanum</taxon>
    </lineage>
</organism>
<protein>
    <submittedName>
        <fullName evidence="1">Uncharacterized protein</fullName>
    </submittedName>
</protein>
<dbReference type="Proteomes" id="UP000824120">
    <property type="component" value="Chromosome 12"/>
</dbReference>
<proteinExistence type="predicted"/>
<gene>
    <name evidence="1" type="ORF">H5410_062522</name>
</gene>